<dbReference type="Pfam" id="PF01535">
    <property type="entry name" value="PPR"/>
    <property type="match status" value="5"/>
</dbReference>
<protein>
    <recommendedName>
        <fullName evidence="8">Pentatricopeptide repeat-containing protein</fullName>
    </recommendedName>
</protein>
<comment type="similarity">
    <text evidence="1">Belongs to the PPR family. PCMP-H subfamily.</text>
</comment>
<evidence type="ECO:0000256" key="5">
    <source>
        <dbReference type="SAM" id="SignalP"/>
    </source>
</evidence>
<feature type="repeat" description="PPR" evidence="4">
    <location>
        <begin position="669"/>
        <end position="703"/>
    </location>
</feature>
<dbReference type="FunFam" id="1.25.40.10:FF:000196">
    <property type="entry name" value="Pentatricopeptide repeat-containing protein At4g14850"/>
    <property type="match status" value="1"/>
</dbReference>
<dbReference type="Pfam" id="PF13041">
    <property type="entry name" value="PPR_2"/>
    <property type="match status" value="4"/>
</dbReference>
<dbReference type="InterPro" id="IPR002885">
    <property type="entry name" value="PPR_rpt"/>
</dbReference>
<feature type="repeat" description="PPR" evidence="4">
    <location>
        <begin position="331"/>
        <end position="365"/>
    </location>
</feature>
<evidence type="ECO:0000256" key="3">
    <source>
        <dbReference type="ARBA" id="ARBA00022946"/>
    </source>
</evidence>
<feature type="repeat" description="PPR" evidence="4">
    <location>
        <begin position="634"/>
        <end position="668"/>
    </location>
</feature>
<comment type="caution">
    <text evidence="6">The sequence shown here is derived from an EMBL/GenBank/DDBJ whole genome shotgun (WGS) entry which is preliminary data.</text>
</comment>
<dbReference type="PANTHER" id="PTHR47926">
    <property type="entry name" value="PENTATRICOPEPTIDE REPEAT-CONTAINING PROTEIN"/>
    <property type="match status" value="1"/>
</dbReference>
<dbReference type="PANTHER" id="PTHR47926:SF527">
    <property type="entry name" value="PENTATRICOPEPTIDE REPEAT-CONTAINING PROTEIN"/>
    <property type="match status" value="1"/>
</dbReference>
<feature type="repeat" description="PPR" evidence="4">
    <location>
        <begin position="300"/>
        <end position="330"/>
    </location>
</feature>
<feature type="repeat" description="PPR" evidence="4">
    <location>
        <begin position="533"/>
        <end position="567"/>
    </location>
</feature>
<dbReference type="InterPro" id="IPR046848">
    <property type="entry name" value="E_motif"/>
</dbReference>
<dbReference type="EMBL" id="BSYO01000006">
    <property type="protein sequence ID" value="GMH06638.1"/>
    <property type="molecule type" value="Genomic_DNA"/>
</dbReference>
<feature type="chain" id="PRO_5042212543" description="Pentatricopeptide repeat-containing protein" evidence="5">
    <location>
        <begin position="17"/>
        <end position="860"/>
    </location>
</feature>
<dbReference type="FunFam" id="1.25.40.10:FF:000353">
    <property type="entry name" value="Pentatricopeptide repeat-containing protein At4g39530"/>
    <property type="match status" value="1"/>
</dbReference>
<dbReference type="Pfam" id="PF20431">
    <property type="entry name" value="E_motif"/>
    <property type="match status" value="1"/>
</dbReference>
<reference evidence="6" key="1">
    <citation type="submission" date="2023-05" db="EMBL/GenBank/DDBJ databases">
        <title>Nepenthes gracilis genome sequencing.</title>
        <authorList>
            <person name="Fukushima K."/>
        </authorList>
    </citation>
    <scope>NUCLEOTIDE SEQUENCE</scope>
    <source>
        <strain evidence="6">SING2019-196</strain>
    </source>
</reference>
<evidence type="ECO:0000313" key="6">
    <source>
        <dbReference type="EMBL" id="GMH06638.1"/>
    </source>
</evidence>
<dbReference type="InterPro" id="IPR046960">
    <property type="entry name" value="PPR_At4g14850-like_plant"/>
</dbReference>
<feature type="repeat" description="PPR" evidence="4">
    <location>
        <begin position="432"/>
        <end position="466"/>
    </location>
</feature>
<keyword evidence="3" id="KW-0809">Transit peptide</keyword>
<evidence type="ECO:0000256" key="1">
    <source>
        <dbReference type="ARBA" id="ARBA00006643"/>
    </source>
</evidence>
<sequence>MFILVFSLLEFFLCRMRKYCPTTSRLISYSKAINNKTFSLSTVASKVDSEYAFPSIRKLRNKRHEFANLLQSTVMKEPVLYYKEIHGQIAVSGFQSDVFLANVLMHLYSKSDCVKYARRLFDIMPKKNLISWSTMVTMYGQHGYSTEALLTFMEFQRNSDQCPNEFILASVVRACTHLGAFDQGVQVHGSVTKSGLDQDVYVGTSVIDFYAKMGYMDEARVVFDELPVKTSVTWTIVITGYARNGKSDFSLALFYQMRNTDVLPDRYVLSSVLSACSMLKYLEGGKQIHAFVLRRRTQMDVSVLNVLIDLYVRCGQVRSGRKLFDQMVEKNVITWTTMISGYMQNSFDAAATELFAEMNRLGWKPDCFACTSILTSCGSLGALQPGRQVHAYTIKANLEFDEFVKNGLIDMYSKCDSLVNARRAFDSMFEHSVVSYNAMIEGYSRHEKLYEALDLFCEMRLKMLPPNLLTFVSLLGISASLSALELSKQIHGLITKVGVSLDVFAGSALIDVYSKCSFLQDARIVFEDVIEKDVVVWNAMFFGYTQQLQNEEALKLYFQLQVSGQKPNEFSFVALITAVSNLASLFHGQQFHSQLIKTGSDSDPFVTNALVDMYAKCGSLEEARKMFDSMTWKDVACWNSMISTYSHHGAAEEALLMYVRMLNEGMQPNYVTLVGVLSACSHAGLVEGGLNYFHSMPSFGIQPGTEHYACVVSLLGRAGRLSEAIEFIENMPMKPAAMVWRSLLSACRVAGNATLGAYAAEMAISDDPVDSGSYILLSNIFAFRGMWSKVKEVRKIMESNGVIKEPGRSWIEVSNKIHVFVARDKTHAKADAIFSVLDDLIQHMEEVGYLPQITSFLIGN</sequence>
<dbReference type="FunFam" id="1.25.40.10:FF:000361">
    <property type="entry name" value="Pentatricopeptide repeat-containing protein chloroplastic"/>
    <property type="match status" value="1"/>
</dbReference>
<evidence type="ECO:0000256" key="2">
    <source>
        <dbReference type="ARBA" id="ARBA00022737"/>
    </source>
</evidence>
<name>A0AAD3S907_NEPGR</name>
<dbReference type="Proteomes" id="UP001279734">
    <property type="component" value="Unassembled WGS sequence"/>
</dbReference>
<keyword evidence="7" id="KW-1185">Reference proteome</keyword>
<evidence type="ECO:0008006" key="8">
    <source>
        <dbReference type="Google" id="ProtNLM"/>
    </source>
</evidence>
<dbReference type="FunFam" id="1.25.40.10:FF:000488">
    <property type="entry name" value="Pentatricopeptide repeat-containing protein, mitochondrial"/>
    <property type="match status" value="1"/>
</dbReference>
<dbReference type="Gene3D" id="1.25.40.10">
    <property type="entry name" value="Tetratricopeptide repeat domain"/>
    <property type="match status" value="5"/>
</dbReference>
<keyword evidence="5" id="KW-0732">Signal</keyword>
<dbReference type="GO" id="GO:0009451">
    <property type="term" value="P:RNA modification"/>
    <property type="evidence" value="ECO:0007669"/>
    <property type="project" value="InterPro"/>
</dbReference>
<evidence type="ECO:0000256" key="4">
    <source>
        <dbReference type="PROSITE-ProRule" id="PRU00708"/>
    </source>
</evidence>
<dbReference type="PROSITE" id="PS51375">
    <property type="entry name" value="PPR"/>
    <property type="match status" value="8"/>
</dbReference>
<proteinExistence type="inferred from homology"/>
<accession>A0AAD3S907</accession>
<feature type="repeat" description="PPR" evidence="4">
    <location>
        <begin position="230"/>
        <end position="264"/>
    </location>
</feature>
<organism evidence="6 7">
    <name type="scientific">Nepenthes gracilis</name>
    <name type="common">Slender pitcher plant</name>
    <dbReference type="NCBI Taxonomy" id="150966"/>
    <lineage>
        <taxon>Eukaryota</taxon>
        <taxon>Viridiplantae</taxon>
        <taxon>Streptophyta</taxon>
        <taxon>Embryophyta</taxon>
        <taxon>Tracheophyta</taxon>
        <taxon>Spermatophyta</taxon>
        <taxon>Magnoliopsida</taxon>
        <taxon>eudicotyledons</taxon>
        <taxon>Gunneridae</taxon>
        <taxon>Pentapetalae</taxon>
        <taxon>Caryophyllales</taxon>
        <taxon>Nepenthaceae</taxon>
        <taxon>Nepenthes</taxon>
    </lineage>
</organism>
<dbReference type="InterPro" id="IPR011990">
    <property type="entry name" value="TPR-like_helical_dom_sf"/>
</dbReference>
<gene>
    <name evidence="6" type="ORF">Nepgr_008478</name>
</gene>
<dbReference type="FunFam" id="1.25.40.10:FF:000031">
    <property type="entry name" value="Pentatricopeptide repeat-containing protein mitochondrial"/>
    <property type="match status" value="1"/>
</dbReference>
<dbReference type="GO" id="GO:0003723">
    <property type="term" value="F:RNA binding"/>
    <property type="evidence" value="ECO:0007669"/>
    <property type="project" value="InterPro"/>
</dbReference>
<feature type="repeat" description="PPR" evidence="4">
    <location>
        <begin position="603"/>
        <end position="633"/>
    </location>
</feature>
<dbReference type="FunFam" id="1.25.40.10:FF:000366">
    <property type="entry name" value="Pentatricopeptide (PPR) repeat-containing protein"/>
    <property type="match status" value="1"/>
</dbReference>
<feature type="signal peptide" evidence="5">
    <location>
        <begin position="1"/>
        <end position="16"/>
    </location>
</feature>
<keyword evidence="2" id="KW-0677">Repeat</keyword>
<evidence type="ECO:0000313" key="7">
    <source>
        <dbReference type="Proteomes" id="UP001279734"/>
    </source>
</evidence>
<dbReference type="NCBIfam" id="TIGR00756">
    <property type="entry name" value="PPR"/>
    <property type="match status" value="6"/>
</dbReference>
<dbReference type="AlphaFoldDB" id="A0AAD3S907"/>